<feature type="domain" description="Transposase IS701-like DDE" evidence="1">
    <location>
        <begin position="35"/>
        <end position="74"/>
    </location>
</feature>
<evidence type="ECO:0000259" key="1">
    <source>
        <dbReference type="Pfam" id="PF13546"/>
    </source>
</evidence>
<dbReference type="AlphaFoldDB" id="A0A919SMW4"/>
<name>A0A919SMW4_9ACTN</name>
<evidence type="ECO:0000313" key="3">
    <source>
        <dbReference type="Proteomes" id="UP000681340"/>
    </source>
</evidence>
<dbReference type="EMBL" id="BOQL01000050">
    <property type="protein sequence ID" value="GIM74357.1"/>
    <property type="molecule type" value="Genomic_DNA"/>
</dbReference>
<proteinExistence type="predicted"/>
<sequence length="90" mass="10077">MCRLELHEDDARLRRVDESGLARVREQLQDFAVGVFAGLPRVDQRETGVRYLCELTLDGQRKSMQPMAAHLGVGTIKATDQIIAGQRPNT</sequence>
<dbReference type="Proteomes" id="UP000681340">
    <property type="component" value="Unassembled WGS sequence"/>
</dbReference>
<keyword evidence="3" id="KW-1185">Reference proteome</keyword>
<evidence type="ECO:0000313" key="2">
    <source>
        <dbReference type="EMBL" id="GIM74357.1"/>
    </source>
</evidence>
<protein>
    <recommendedName>
        <fullName evidence="1">Transposase IS701-like DDE domain-containing protein</fullName>
    </recommendedName>
</protein>
<comment type="caution">
    <text evidence="2">The sequence shown here is derived from an EMBL/GenBank/DDBJ whole genome shotgun (WGS) entry which is preliminary data.</text>
</comment>
<dbReference type="Pfam" id="PF13546">
    <property type="entry name" value="DDE_5"/>
    <property type="match status" value="1"/>
</dbReference>
<organism evidence="2 3">
    <name type="scientific">Actinoplanes auranticolor</name>
    <dbReference type="NCBI Taxonomy" id="47988"/>
    <lineage>
        <taxon>Bacteria</taxon>
        <taxon>Bacillati</taxon>
        <taxon>Actinomycetota</taxon>
        <taxon>Actinomycetes</taxon>
        <taxon>Micromonosporales</taxon>
        <taxon>Micromonosporaceae</taxon>
        <taxon>Actinoplanes</taxon>
    </lineage>
</organism>
<reference evidence="2" key="1">
    <citation type="submission" date="2021-03" db="EMBL/GenBank/DDBJ databases">
        <title>Whole genome shotgun sequence of Actinoplanes auranticolor NBRC 12245.</title>
        <authorList>
            <person name="Komaki H."/>
            <person name="Tamura T."/>
        </authorList>
    </citation>
    <scope>NUCLEOTIDE SEQUENCE</scope>
    <source>
        <strain evidence="2">NBRC 12245</strain>
    </source>
</reference>
<gene>
    <name evidence="2" type="ORF">Aau02nite_60570</name>
</gene>
<dbReference type="InterPro" id="IPR038721">
    <property type="entry name" value="IS701-like_DDE_dom"/>
</dbReference>
<accession>A0A919SMW4</accession>